<reference evidence="1 2" key="1">
    <citation type="submission" date="2019-05" db="EMBL/GenBank/DDBJ databases">
        <title>Another draft genome of Portunus trituberculatus and its Hox gene families provides insights of decapod evolution.</title>
        <authorList>
            <person name="Jeong J.-H."/>
            <person name="Song I."/>
            <person name="Kim S."/>
            <person name="Choi T."/>
            <person name="Kim D."/>
            <person name="Ryu S."/>
            <person name="Kim W."/>
        </authorList>
    </citation>
    <scope>NUCLEOTIDE SEQUENCE [LARGE SCALE GENOMIC DNA]</scope>
    <source>
        <tissue evidence="1">Muscle</tissue>
    </source>
</reference>
<evidence type="ECO:0000313" key="2">
    <source>
        <dbReference type="Proteomes" id="UP000324222"/>
    </source>
</evidence>
<organism evidence="1 2">
    <name type="scientific">Portunus trituberculatus</name>
    <name type="common">Swimming crab</name>
    <name type="synonym">Neptunus trituberculatus</name>
    <dbReference type="NCBI Taxonomy" id="210409"/>
    <lineage>
        <taxon>Eukaryota</taxon>
        <taxon>Metazoa</taxon>
        <taxon>Ecdysozoa</taxon>
        <taxon>Arthropoda</taxon>
        <taxon>Crustacea</taxon>
        <taxon>Multicrustacea</taxon>
        <taxon>Malacostraca</taxon>
        <taxon>Eumalacostraca</taxon>
        <taxon>Eucarida</taxon>
        <taxon>Decapoda</taxon>
        <taxon>Pleocyemata</taxon>
        <taxon>Brachyura</taxon>
        <taxon>Eubrachyura</taxon>
        <taxon>Portunoidea</taxon>
        <taxon>Portunidae</taxon>
        <taxon>Portuninae</taxon>
        <taxon>Portunus</taxon>
    </lineage>
</organism>
<evidence type="ECO:0000313" key="1">
    <source>
        <dbReference type="EMBL" id="MPC65112.1"/>
    </source>
</evidence>
<accession>A0A5B7H203</accession>
<name>A0A5B7H203_PORTR</name>
<proteinExistence type="predicted"/>
<dbReference type="Proteomes" id="UP000324222">
    <property type="component" value="Unassembled WGS sequence"/>
</dbReference>
<comment type="caution">
    <text evidence="1">The sequence shown here is derived from an EMBL/GenBank/DDBJ whole genome shotgun (WGS) entry which is preliminary data.</text>
</comment>
<sequence>MGSDHLPVIIAFPSVPPPPPTSRRPRWSFKKGNLAQCKRVILDEKRSSWASFCASLSFSTSVSRAWSFFRKVVHPQPPFTFPLTSNGVLTTDAKKLSVLPPTSTQHLALQILCPHLCYPLSHTPAMKLALL</sequence>
<dbReference type="EMBL" id="VSRR010022937">
    <property type="protein sequence ID" value="MPC65112.1"/>
    <property type="molecule type" value="Genomic_DNA"/>
</dbReference>
<keyword evidence="2" id="KW-1185">Reference proteome</keyword>
<dbReference type="AlphaFoldDB" id="A0A5B7H203"/>
<gene>
    <name evidence="1" type="ORF">E2C01_059240</name>
</gene>
<protein>
    <submittedName>
        <fullName evidence="1">Uncharacterized protein</fullName>
    </submittedName>
</protein>